<evidence type="ECO:0000313" key="2">
    <source>
        <dbReference type="EMBL" id="ACB97295.1"/>
    </source>
</evidence>
<dbReference type="KEGG" id="bid:Bind_3745"/>
<reference evidence="2 3" key="1">
    <citation type="submission" date="2008-03" db="EMBL/GenBank/DDBJ databases">
        <title>Complete sequence of plasmid1 of Beijerinckia indica subsp. indica ATCC 9039.</title>
        <authorList>
            <consortium name="US DOE Joint Genome Institute"/>
            <person name="Copeland A."/>
            <person name="Lucas S."/>
            <person name="Lapidus A."/>
            <person name="Glavina del Rio T."/>
            <person name="Dalin E."/>
            <person name="Tice H."/>
            <person name="Bruce D."/>
            <person name="Goodwin L."/>
            <person name="Pitluck S."/>
            <person name="LaButti K."/>
            <person name="Schmutz J."/>
            <person name="Larimer F."/>
            <person name="Land M."/>
            <person name="Hauser L."/>
            <person name="Kyrpides N."/>
            <person name="Mikhailova N."/>
            <person name="Dunfield P.F."/>
            <person name="Dedysh S.N."/>
            <person name="Liesack W."/>
            <person name="Saw J.H."/>
            <person name="Alam M."/>
            <person name="Chen Y."/>
            <person name="Murrell J.C."/>
            <person name="Richardson P."/>
        </authorList>
    </citation>
    <scope>NUCLEOTIDE SEQUENCE [LARGE SCALE GENOMIC DNA]</scope>
    <source>
        <strain evidence="3">ATCC 9039 / DSM 1715 / NCIMB 8712</strain>
        <plasmid evidence="2 3">pBIND01</plasmid>
    </source>
</reference>
<gene>
    <name evidence="2" type="ordered locus">Bind_3745</name>
</gene>
<dbReference type="AlphaFoldDB" id="B2IL95"/>
<dbReference type="Proteomes" id="UP000001695">
    <property type="component" value="Plasmid pBIND01"/>
</dbReference>
<geneLocation type="plasmid" evidence="2 3">
    <name>pBIND01</name>
</geneLocation>
<keyword evidence="3" id="KW-1185">Reference proteome</keyword>
<sequence>MPDLFSKTPRHDADTTVETPRTERQLQAHTCLICGKPAHFGFGVSLLHGIEGRWSCFSHREDVKRRKE</sequence>
<protein>
    <submittedName>
        <fullName evidence="2">Uncharacterized protein</fullName>
    </submittedName>
</protein>
<accession>B2IL95</accession>
<proteinExistence type="predicted"/>
<evidence type="ECO:0000256" key="1">
    <source>
        <dbReference type="SAM" id="MobiDB-lite"/>
    </source>
</evidence>
<dbReference type="HOGENOM" id="CLU_2785533_0_0_5"/>
<feature type="region of interest" description="Disordered" evidence="1">
    <location>
        <begin position="1"/>
        <end position="22"/>
    </location>
</feature>
<name>B2IL95_BEII9</name>
<dbReference type="EMBL" id="CP001017">
    <property type="protein sequence ID" value="ACB97295.1"/>
    <property type="molecule type" value="Genomic_DNA"/>
</dbReference>
<keyword evidence="2" id="KW-0614">Plasmid</keyword>
<organism evidence="2 3">
    <name type="scientific">Beijerinckia indica subsp. indica (strain ATCC 9039 / DSM 1715 / NCIMB 8712)</name>
    <dbReference type="NCBI Taxonomy" id="395963"/>
    <lineage>
        <taxon>Bacteria</taxon>
        <taxon>Pseudomonadati</taxon>
        <taxon>Pseudomonadota</taxon>
        <taxon>Alphaproteobacteria</taxon>
        <taxon>Hyphomicrobiales</taxon>
        <taxon>Beijerinckiaceae</taxon>
        <taxon>Beijerinckia</taxon>
    </lineage>
</organism>
<evidence type="ECO:0000313" key="3">
    <source>
        <dbReference type="Proteomes" id="UP000001695"/>
    </source>
</evidence>
<feature type="compositionally biased region" description="Basic and acidic residues" evidence="1">
    <location>
        <begin position="9"/>
        <end position="22"/>
    </location>
</feature>